<organism evidence="9 10">
    <name type="scientific">Priestia taiwanensis</name>
    <dbReference type="NCBI Taxonomy" id="1347902"/>
    <lineage>
        <taxon>Bacteria</taxon>
        <taxon>Bacillati</taxon>
        <taxon>Bacillota</taxon>
        <taxon>Bacilli</taxon>
        <taxon>Bacillales</taxon>
        <taxon>Bacillaceae</taxon>
        <taxon>Priestia</taxon>
    </lineage>
</organism>
<keyword evidence="6 8" id="KW-1133">Transmembrane helix</keyword>
<proteinExistence type="inferred from homology"/>
<evidence type="ECO:0000313" key="10">
    <source>
        <dbReference type="Proteomes" id="UP000605259"/>
    </source>
</evidence>
<feature type="transmembrane region" description="Helical" evidence="8">
    <location>
        <begin position="43"/>
        <end position="67"/>
    </location>
</feature>
<reference evidence="9" key="2">
    <citation type="submission" date="2020-09" db="EMBL/GenBank/DDBJ databases">
        <authorList>
            <person name="Sun Q."/>
            <person name="Zhou Y."/>
        </authorList>
    </citation>
    <scope>NUCLEOTIDE SEQUENCE</scope>
    <source>
        <strain evidence="9">CGMCC 1.12698</strain>
    </source>
</reference>
<comment type="caution">
    <text evidence="9">The sequence shown here is derived from an EMBL/GenBank/DDBJ whole genome shotgun (WGS) entry which is preliminary data.</text>
</comment>
<keyword evidence="10" id="KW-1185">Reference proteome</keyword>
<feature type="transmembrane region" description="Helical" evidence="8">
    <location>
        <begin position="218"/>
        <end position="241"/>
    </location>
</feature>
<accession>A0A917ER10</accession>
<dbReference type="EMBL" id="BMFK01000002">
    <property type="protein sequence ID" value="GGE77792.1"/>
    <property type="molecule type" value="Genomic_DNA"/>
</dbReference>
<comment type="similarity">
    <text evidence="2">Belongs to the amino acid-polyamine-organocation (APC) superfamily. Spore germination protein (SGP) (TC 2.A.3.9) family.</text>
</comment>
<name>A0A917ER10_9BACI</name>
<feature type="transmembrane region" description="Helical" evidence="8">
    <location>
        <begin position="270"/>
        <end position="295"/>
    </location>
</feature>
<dbReference type="Proteomes" id="UP000605259">
    <property type="component" value="Unassembled WGS sequence"/>
</dbReference>
<feature type="transmembrane region" description="Helical" evidence="8">
    <location>
        <begin position="185"/>
        <end position="206"/>
    </location>
</feature>
<evidence type="ECO:0000256" key="5">
    <source>
        <dbReference type="ARBA" id="ARBA00022692"/>
    </source>
</evidence>
<evidence type="ECO:0000256" key="2">
    <source>
        <dbReference type="ARBA" id="ARBA00007998"/>
    </source>
</evidence>
<feature type="transmembrane region" description="Helical" evidence="8">
    <location>
        <begin position="111"/>
        <end position="134"/>
    </location>
</feature>
<keyword evidence="4" id="KW-0309">Germination</keyword>
<gene>
    <name evidence="9" type="primary">gerIB</name>
    <name evidence="9" type="ORF">GCM10007140_29310</name>
</gene>
<feature type="transmembrane region" description="Helical" evidence="8">
    <location>
        <begin position="12"/>
        <end position="31"/>
    </location>
</feature>
<feature type="transmembrane region" description="Helical" evidence="8">
    <location>
        <begin position="338"/>
        <end position="358"/>
    </location>
</feature>
<feature type="transmembrane region" description="Helical" evidence="8">
    <location>
        <begin position="146"/>
        <end position="165"/>
    </location>
</feature>
<dbReference type="GO" id="GO:0009847">
    <property type="term" value="P:spore germination"/>
    <property type="evidence" value="ECO:0007669"/>
    <property type="project" value="InterPro"/>
</dbReference>
<sequence>MNKGNKLALTRTQFILLIHGTQMATGILYLPQQLAAVAGSDGWISLIFGWMYSCIIGYAIIYVMALYEGKTFGQILQMFFGRWLGKLALLAFALLYAYMAFFSLLNAASMINVWALSYTPSYHFVFLLMVPVYILARKGIQAIGRYAEFVFFFILGLPFLLVFALKNNCNILYFLPVLQDGWGPVLNATVEMATAFSGLEIAYFLYPYLEDKKKAASSIFIANAISGFFLLFVTIVCFLYMTPDNLKINVWPTLSLLKGIQFAFLERLEIIFLSLYLFQFSTNYIPALYVAASSISNIFTFISYRKALVALLVIIFGVFLTVPMTLEVKMLLEKLTGQVYFYLFAIVPMFLWVYGAIFHKIKGGKAR</sequence>
<evidence type="ECO:0000256" key="1">
    <source>
        <dbReference type="ARBA" id="ARBA00004141"/>
    </source>
</evidence>
<feature type="transmembrane region" description="Helical" evidence="8">
    <location>
        <begin position="307"/>
        <end position="326"/>
    </location>
</feature>
<evidence type="ECO:0000256" key="8">
    <source>
        <dbReference type="SAM" id="Phobius"/>
    </source>
</evidence>
<keyword evidence="3" id="KW-0813">Transport</keyword>
<keyword evidence="5 8" id="KW-0812">Transmembrane</keyword>
<reference evidence="9" key="1">
    <citation type="journal article" date="2014" name="Int. J. Syst. Evol. Microbiol.">
        <title>Complete genome sequence of Corynebacterium casei LMG S-19264T (=DSM 44701T), isolated from a smear-ripened cheese.</title>
        <authorList>
            <consortium name="US DOE Joint Genome Institute (JGI-PGF)"/>
            <person name="Walter F."/>
            <person name="Albersmeier A."/>
            <person name="Kalinowski J."/>
            <person name="Ruckert C."/>
        </authorList>
    </citation>
    <scope>NUCLEOTIDE SEQUENCE</scope>
    <source>
        <strain evidence="9">CGMCC 1.12698</strain>
    </source>
</reference>
<dbReference type="NCBIfam" id="TIGR00912">
    <property type="entry name" value="2A0309"/>
    <property type="match status" value="1"/>
</dbReference>
<dbReference type="AlphaFoldDB" id="A0A917ER10"/>
<dbReference type="PANTHER" id="PTHR34975:SF2">
    <property type="entry name" value="SPORE GERMINATION PROTEIN A2"/>
    <property type="match status" value="1"/>
</dbReference>
<feature type="transmembrane region" description="Helical" evidence="8">
    <location>
        <begin position="87"/>
        <end position="105"/>
    </location>
</feature>
<dbReference type="PANTHER" id="PTHR34975">
    <property type="entry name" value="SPORE GERMINATION PROTEIN A2"/>
    <property type="match status" value="1"/>
</dbReference>
<comment type="subcellular location">
    <subcellularLocation>
        <location evidence="1">Membrane</location>
        <topology evidence="1">Multi-pass membrane protein</topology>
    </subcellularLocation>
</comment>
<dbReference type="Gene3D" id="1.20.1740.10">
    <property type="entry name" value="Amino acid/polyamine transporter I"/>
    <property type="match status" value="1"/>
</dbReference>
<evidence type="ECO:0000256" key="4">
    <source>
        <dbReference type="ARBA" id="ARBA00022544"/>
    </source>
</evidence>
<dbReference type="GO" id="GO:0016020">
    <property type="term" value="C:membrane"/>
    <property type="evidence" value="ECO:0007669"/>
    <property type="project" value="UniProtKB-SubCell"/>
</dbReference>
<evidence type="ECO:0000256" key="3">
    <source>
        <dbReference type="ARBA" id="ARBA00022448"/>
    </source>
</evidence>
<keyword evidence="7 8" id="KW-0472">Membrane</keyword>
<dbReference type="InterPro" id="IPR004761">
    <property type="entry name" value="Spore_GerAB"/>
</dbReference>
<evidence type="ECO:0000313" key="9">
    <source>
        <dbReference type="EMBL" id="GGE77792.1"/>
    </source>
</evidence>
<protein>
    <submittedName>
        <fullName evidence="9">Germination protein</fullName>
    </submittedName>
</protein>
<evidence type="ECO:0000256" key="6">
    <source>
        <dbReference type="ARBA" id="ARBA00022989"/>
    </source>
</evidence>
<dbReference type="Pfam" id="PF03845">
    <property type="entry name" value="Spore_permease"/>
    <property type="match status" value="1"/>
</dbReference>
<evidence type="ECO:0000256" key="7">
    <source>
        <dbReference type="ARBA" id="ARBA00023136"/>
    </source>
</evidence>